<name>A0ABP6VNW5_9PSEU</name>
<protein>
    <recommendedName>
        <fullName evidence="4">Sigma-70, region 4</fullName>
    </recommendedName>
</protein>
<evidence type="ECO:0008006" key="4">
    <source>
        <dbReference type="Google" id="ProtNLM"/>
    </source>
</evidence>
<accession>A0ABP6VNW5</accession>
<dbReference type="EMBL" id="BAAAZN010000003">
    <property type="protein sequence ID" value="GAA3537206.1"/>
    <property type="molecule type" value="Genomic_DNA"/>
</dbReference>
<evidence type="ECO:0000313" key="3">
    <source>
        <dbReference type="Proteomes" id="UP001500689"/>
    </source>
</evidence>
<dbReference type="Proteomes" id="UP001500689">
    <property type="component" value="Unassembled WGS sequence"/>
</dbReference>
<evidence type="ECO:0000313" key="2">
    <source>
        <dbReference type="EMBL" id="GAA3537206.1"/>
    </source>
</evidence>
<organism evidence="2 3">
    <name type="scientific">Amycolatopsis ultiminotia</name>
    <dbReference type="NCBI Taxonomy" id="543629"/>
    <lineage>
        <taxon>Bacteria</taxon>
        <taxon>Bacillati</taxon>
        <taxon>Actinomycetota</taxon>
        <taxon>Actinomycetes</taxon>
        <taxon>Pseudonocardiales</taxon>
        <taxon>Pseudonocardiaceae</taxon>
        <taxon>Amycolatopsis</taxon>
    </lineage>
</organism>
<reference evidence="3" key="1">
    <citation type="journal article" date="2019" name="Int. J. Syst. Evol. Microbiol.">
        <title>The Global Catalogue of Microorganisms (GCM) 10K type strain sequencing project: providing services to taxonomists for standard genome sequencing and annotation.</title>
        <authorList>
            <consortium name="The Broad Institute Genomics Platform"/>
            <consortium name="The Broad Institute Genome Sequencing Center for Infectious Disease"/>
            <person name="Wu L."/>
            <person name="Ma J."/>
        </authorList>
    </citation>
    <scope>NUCLEOTIDE SEQUENCE [LARGE SCALE GENOMIC DNA]</scope>
    <source>
        <strain evidence="3">JCM 16898</strain>
    </source>
</reference>
<proteinExistence type="predicted"/>
<feature type="compositionally biased region" description="Basic and acidic residues" evidence="1">
    <location>
        <begin position="7"/>
        <end position="21"/>
    </location>
</feature>
<feature type="region of interest" description="Disordered" evidence="1">
    <location>
        <begin position="1"/>
        <end position="40"/>
    </location>
</feature>
<sequence length="305" mass="33837">MFGFELFRGDKRQSRPPRREVSTPSKLTAMADPDDFDAVRDDRDPLRRARRAAELQTHYQQRATELSRLRKAAIEEAHRDLDMSYTEIATALGISKGRITQIRGSAPARERAFFGVGPVAVGVPLRRGTDHRMRTYVDAADMTAQTQAEGVLASLSLAAEPFNIEPDLESVPVGDAIVICGPRSAPVGASLLAADTHLGFTREDERWRIDDHNSGVKYFSPRLDTPPRDEEFGYFARHRQDDRVIIHVAGITAVGSSGVLHYLQTNVRELFTSEGDVSFSMVVKCSFTSDTTITGSELVAGPYRW</sequence>
<comment type="caution">
    <text evidence="2">The sequence shown here is derived from an EMBL/GenBank/DDBJ whole genome shotgun (WGS) entry which is preliminary data.</text>
</comment>
<evidence type="ECO:0000256" key="1">
    <source>
        <dbReference type="SAM" id="MobiDB-lite"/>
    </source>
</evidence>
<keyword evidence="3" id="KW-1185">Reference proteome</keyword>
<gene>
    <name evidence="2" type="ORF">GCM10022222_21140</name>
</gene>